<protein>
    <submittedName>
        <fullName evidence="1">Uncharacterized protein</fullName>
    </submittedName>
</protein>
<evidence type="ECO:0000313" key="1">
    <source>
        <dbReference type="EMBL" id="CAK94382.1"/>
    </source>
</evidence>
<proteinExistence type="predicted"/>
<dbReference type="HOGENOM" id="CLU_1781065_0_0_1"/>
<keyword evidence="2" id="KW-1185">Reference proteome</keyword>
<dbReference type="InParanoid" id="A0EGE1"/>
<name>A0EGE1_PARTE</name>
<dbReference type="OrthoDB" id="10412768at2759"/>
<dbReference type="EMBL" id="CT868677">
    <property type="protein sequence ID" value="CAK94382.1"/>
    <property type="molecule type" value="Genomic_DNA"/>
</dbReference>
<dbReference type="KEGG" id="ptm:GSPATT00026706001"/>
<accession>A0EGE1</accession>
<gene>
    <name evidence="1" type="ORF">GSPATT00026706001</name>
</gene>
<dbReference type="AlphaFoldDB" id="A0EGE1"/>
<dbReference type="Proteomes" id="UP000000600">
    <property type="component" value="Unassembled WGS sequence"/>
</dbReference>
<reference evidence="1 2" key="1">
    <citation type="journal article" date="2006" name="Nature">
        <title>Global trends of whole-genome duplications revealed by the ciliate Paramecium tetraurelia.</title>
        <authorList>
            <consortium name="Genoscope"/>
            <person name="Aury J.-M."/>
            <person name="Jaillon O."/>
            <person name="Duret L."/>
            <person name="Noel B."/>
            <person name="Jubin C."/>
            <person name="Porcel B.M."/>
            <person name="Segurens B."/>
            <person name="Daubin V."/>
            <person name="Anthouard V."/>
            <person name="Aiach N."/>
            <person name="Arnaiz O."/>
            <person name="Billaut A."/>
            <person name="Beisson J."/>
            <person name="Blanc I."/>
            <person name="Bouhouche K."/>
            <person name="Camara F."/>
            <person name="Duharcourt S."/>
            <person name="Guigo R."/>
            <person name="Gogendeau D."/>
            <person name="Katinka M."/>
            <person name="Keller A.-M."/>
            <person name="Kissmehl R."/>
            <person name="Klotz C."/>
            <person name="Koll F."/>
            <person name="Le Moue A."/>
            <person name="Lepere C."/>
            <person name="Malinsky S."/>
            <person name="Nowacki M."/>
            <person name="Nowak J.K."/>
            <person name="Plattner H."/>
            <person name="Poulain J."/>
            <person name="Ruiz F."/>
            <person name="Serrano V."/>
            <person name="Zagulski M."/>
            <person name="Dessen P."/>
            <person name="Betermier M."/>
            <person name="Weissenbach J."/>
            <person name="Scarpelli C."/>
            <person name="Schachter V."/>
            <person name="Sperling L."/>
            <person name="Meyer E."/>
            <person name="Cohen J."/>
            <person name="Wincker P."/>
        </authorList>
    </citation>
    <scope>NUCLEOTIDE SEQUENCE [LARGE SCALE GENOMIC DNA]</scope>
    <source>
        <strain evidence="1 2">Stock d4-2</strain>
    </source>
</reference>
<sequence>MQESYLQQQLRLNQGDRQKQIYRKPCKQLQFNQIITRLMQKNIASYFKSSKKGEDQNDQVKEQQFIEENLKKEKLIAELKVPSTKSKQLNPEVKGAVLFMDMAELYEQVGEIKGQNSKDAIKELVAKLFIRIMKENREEFHFEIGT</sequence>
<evidence type="ECO:0000313" key="2">
    <source>
        <dbReference type="Proteomes" id="UP000000600"/>
    </source>
</evidence>
<organism evidence="1 2">
    <name type="scientific">Paramecium tetraurelia</name>
    <dbReference type="NCBI Taxonomy" id="5888"/>
    <lineage>
        <taxon>Eukaryota</taxon>
        <taxon>Sar</taxon>
        <taxon>Alveolata</taxon>
        <taxon>Ciliophora</taxon>
        <taxon>Intramacronucleata</taxon>
        <taxon>Oligohymenophorea</taxon>
        <taxon>Peniculida</taxon>
        <taxon>Parameciidae</taxon>
        <taxon>Paramecium</taxon>
    </lineage>
</organism>
<dbReference type="GeneID" id="5047540"/>
<dbReference type="RefSeq" id="XP_001461755.1">
    <property type="nucleotide sequence ID" value="XM_001461718.1"/>
</dbReference>